<protein>
    <recommendedName>
        <fullName evidence="11">MotA/TolQ/ExbB proton channel domain-containing protein</fullName>
    </recommendedName>
</protein>
<dbReference type="EMBL" id="BSNK01000001">
    <property type="protein sequence ID" value="GLQ23062.1"/>
    <property type="molecule type" value="Genomic_DNA"/>
</dbReference>
<dbReference type="PANTHER" id="PTHR30625">
    <property type="entry name" value="PROTEIN TOLQ"/>
    <property type="match status" value="1"/>
</dbReference>
<dbReference type="Proteomes" id="UP001161391">
    <property type="component" value="Unassembled WGS sequence"/>
</dbReference>
<comment type="similarity">
    <text evidence="9">Belongs to the exbB/tolQ family.</text>
</comment>
<evidence type="ECO:0000313" key="12">
    <source>
        <dbReference type="EMBL" id="GLQ23062.1"/>
    </source>
</evidence>
<feature type="transmembrane region" description="Helical" evidence="10">
    <location>
        <begin position="152"/>
        <end position="175"/>
    </location>
</feature>
<dbReference type="PANTHER" id="PTHR30625:SF3">
    <property type="entry name" value="TOL-PAL SYSTEM PROTEIN TOLQ"/>
    <property type="match status" value="1"/>
</dbReference>
<comment type="subcellular location">
    <subcellularLocation>
        <location evidence="1">Cell membrane</location>
        <topology evidence="1">Multi-pass membrane protein</topology>
    </subcellularLocation>
    <subcellularLocation>
        <location evidence="9">Membrane</location>
        <topology evidence="9">Multi-pass membrane protein</topology>
    </subcellularLocation>
</comment>
<dbReference type="Pfam" id="PF01618">
    <property type="entry name" value="MotA_ExbB"/>
    <property type="match status" value="1"/>
</dbReference>
<keyword evidence="3" id="KW-0997">Cell inner membrane</keyword>
<keyword evidence="13" id="KW-1185">Reference proteome</keyword>
<evidence type="ECO:0000256" key="6">
    <source>
        <dbReference type="ARBA" id="ARBA00022989"/>
    </source>
</evidence>
<evidence type="ECO:0000256" key="3">
    <source>
        <dbReference type="ARBA" id="ARBA00022519"/>
    </source>
</evidence>
<keyword evidence="2" id="KW-1003">Cell membrane</keyword>
<proteinExistence type="inferred from homology"/>
<keyword evidence="7 10" id="KW-0472">Membrane</keyword>
<feature type="transmembrane region" description="Helical" evidence="10">
    <location>
        <begin position="195"/>
        <end position="217"/>
    </location>
</feature>
<evidence type="ECO:0000256" key="8">
    <source>
        <dbReference type="ARBA" id="ARBA00023306"/>
    </source>
</evidence>
<keyword evidence="4" id="KW-0132">Cell division</keyword>
<keyword evidence="5 10" id="KW-0812">Transmembrane</keyword>
<keyword evidence="9" id="KW-0653">Protein transport</keyword>
<gene>
    <name evidence="12" type="ORF">GCM10007853_09360</name>
</gene>
<keyword evidence="9" id="KW-0813">Transport</keyword>
<evidence type="ECO:0000256" key="5">
    <source>
        <dbReference type="ARBA" id="ARBA00022692"/>
    </source>
</evidence>
<sequence length="250" mass="27523">MTQLYHKDPMIVSLIQLSVMQLEPISVGDYSFWSLFLRSDWVIKGVMAILVLASIWSWVVAIDKFIMIRMLRRRATDFEDTFWSGRTLDELAVALGGDTRDPMARVFAAAMREYNESGTVQRVGSQSATHERIDSVMNLVINRELAKTEKGLPVLGTVASISVFIGLFGTVWGIMNSFRAIAASENTNLAVVAPGIAEALFATALGLIAAIPAKIFYDMYLTDIDKYGGRLEGYADELSAILGRKLTKGG</sequence>
<dbReference type="InterPro" id="IPR014163">
    <property type="entry name" value="Tol-Pal_TolQ"/>
</dbReference>
<dbReference type="InterPro" id="IPR050790">
    <property type="entry name" value="ExbB/TolQ_transport"/>
</dbReference>
<reference evidence="12" key="2">
    <citation type="submission" date="2023-01" db="EMBL/GenBank/DDBJ databases">
        <title>Draft genome sequence of Algimonas ampicilliniresistens strain NBRC 108219.</title>
        <authorList>
            <person name="Sun Q."/>
            <person name="Mori K."/>
        </authorList>
    </citation>
    <scope>NUCLEOTIDE SEQUENCE</scope>
    <source>
        <strain evidence="12">NBRC 108219</strain>
    </source>
</reference>
<evidence type="ECO:0000256" key="1">
    <source>
        <dbReference type="ARBA" id="ARBA00004651"/>
    </source>
</evidence>
<evidence type="ECO:0000256" key="9">
    <source>
        <dbReference type="RuleBase" id="RU004057"/>
    </source>
</evidence>
<evidence type="ECO:0000256" key="2">
    <source>
        <dbReference type="ARBA" id="ARBA00022475"/>
    </source>
</evidence>
<feature type="domain" description="MotA/TolQ/ExbB proton channel" evidence="11">
    <location>
        <begin position="100"/>
        <end position="226"/>
    </location>
</feature>
<organism evidence="12 13">
    <name type="scientific">Algimonas ampicilliniresistens</name>
    <dbReference type="NCBI Taxonomy" id="1298735"/>
    <lineage>
        <taxon>Bacteria</taxon>
        <taxon>Pseudomonadati</taxon>
        <taxon>Pseudomonadota</taxon>
        <taxon>Alphaproteobacteria</taxon>
        <taxon>Maricaulales</taxon>
        <taxon>Robiginitomaculaceae</taxon>
        <taxon>Algimonas</taxon>
    </lineage>
</organism>
<evidence type="ECO:0000313" key="13">
    <source>
        <dbReference type="Proteomes" id="UP001161391"/>
    </source>
</evidence>
<reference evidence="12" key="1">
    <citation type="journal article" date="2014" name="Int. J. Syst. Evol. Microbiol.">
        <title>Complete genome of a new Firmicutes species belonging to the dominant human colonic microbiota ('Ruminococcus bicirculans') reveals two chromosomes and a selective capacity to utilize plant glucans.</title>
        <authorList>
            <consortium name="NISC Comparative Sequencing Program"/>
            <person name="Wegmann U."/>
            <person name="Louis P."/>
            <person name="Goesmann A."/>
            <person name="Henrissat B."/>
            <person name="Duncan S.H."/>
            <person name="Flint H.J."/>
        </authorList>
    </citation>
    <scope>NUCLEOTIDE SEQUENCE</scope>
    <source>
        <strain evidence="12">NBRC 108219</strain>
    </source>
</reference>
<name>A0ABQ5V9P5_9PROT</name>
<keyword evidence="8" id="KW-0131">Cell cycle</keyword>
<feature type="transmembrane region" description="Helical" evidence="10">
    <location>
        <begin position="41"/>
        <end position="62"/>
    </location>
</feature>
<evidence type="ECO:0000259" key="11">
    <source>
        <dbReference type="Pfam" id="PF01618"/>
    </source>
</evidence>
<evidence type="ECO:0000256" key="10">
    <source>
        <dbReference type="SAM" id="Phobius"/>
    </source>
</evidence>
<keyword evidence="6 10" id="KW-1133">Transmembrane helix</keyword>
<comment type="caution">
    <text evidence="12">The sequence shown here is derived from an EMBL/GenBank/DDBJ whole genome shotgun (WGS) entry which is preliminary data.</text>
</comment>
<dbReference type="InterPro" id="IPR002898">
    <property type="entry name" value="MotA_ExbB_proton_chnl"/>
</dbReference>
<accession>A0ABQ5V9P5</accession>
<dbReference type="NCBIfam" id="TIGR02796">
    <property type="entry name" value="tolQ"/>
    <property type="match status" value="1"/>
</dbReference>
<evidence type="ECO:0000256" key="7">
    <source>
        <dbReference type="ARBA" id="ARBA00023136"/>
    </source>
</evidence>
<evidence type="ECO:0000256" key="4">
    <source>
        <dbReference type="ARBA" id="ARBA00022618"/>
    </source>
</evidence>